<dbReference type="Proteomes" id="UP000257032">
    <property type="component" value="Unassembled WGS sequence"/>
</dbReference>
<dbReference type="PANTHER" id="PTHR43308:SF5">
    <property type="entry name" value="S-LAYER PROTEIN _ PEPTIDOGLYCAN ENDO-BETA-N-ACETYLGLUCOSAMINIDASE"/>
    <property type="match status" value="1"/>
</dbReference>
<feature type="domain" description="SLH" evidence="3">
    <location>
        <begin position="95"/>
        <end position="151"/>
    </location>
</feature>
<reference evidence="4 5" key="1">
    <citation type="submission" date="2018-08" db="EMBL/GenBank/DDBJ databases">
        <title>Genome sequence of strict halophilic Halobacillus trueperi SS1 isolated from Lunsu, a salty water body of North West Himalayas.</title>
        <authorList>
            <person name="Gupta S."/>
            <person name="Sharma P."/>
            <person name="Dev K."/>
            <person name="Baumler D."/>
            <person name="Sourirajan A."/>
        </authorList>
    </citation>
    <scope>NUCLEOTIDE SEQUENCE [LARGE SCALE GENOMIC DNA]</scope>
    <source>
        <strain evidence="4 5">SS1</strain>
    </source>
</reference>
<name>A0A3D8VQM2_9BACI</name>
<gene>
    <name evidence="4" type="ORF">DXT76_06625</name>
</gene>
<dbReference type="EMBL" id="QTLC01000028">
    <property type="protein sequence ID" value="RDY71672.1"/>
    <property type="molecule type" value="Genomic_DNA"/>
</dbReference>
<comment type="caution">
    <text evidence="4">The sequence shown here is derived from an EMBL/GenBank/DDBJ whole genome shotgun (WGS) entry which is preliminary data.</text>
</comment>
<evidence type="ECO:0000256" key="2">
    <source>
        <dbReference type="SAM" id="SignalP"/>
    </source>
</evidence>
<dbReference type="InterPro" id="IPR001119">
    <property type="entry name" value="SLH_dom"/>
</dbReference>
<dbReference type="InterPro" id="IPR051465">
    <property type="entry name" value="Cell_Envelope_Struct_Comp"/>
</dbReference>
<accession>A0A3D8VQM2</accession>
<feature type="signal peptide" evidence="2">
    <location>
        <begin position="1"/>
        <end position="27"/>
    </location>
</feature>
<dbReference type="PROSITE" id="PS51272">
    <property type="entry name" value="SLH"/>
    <property type="match status" value="3"/>
</dbReference>
<dbReference type="AlphaFoldDB" id="A0A3D8VQM2"/>
<dbReference type="PANTHER" id="PTHR43308">
    <property type="entry name" value="OUTER MEMBRANE PROTEIN ALPHA-RELATED"/>
    <property type="match status" value="1"/>
</dbReference>
<organism evidence="4 5">
    <name type="scientific">Halobacillus trueperi</name>
    <dbReference type="NCBI Taxonomy" id="156205"/>
    <lineage>
        <taxon>Bacteria</taxon>
        <taxon>Bacillati</taxon>
        <taxon>Bacillota</taxon>
        <taxon>Bacilli</taxon>
        <taxon>Bacillales</taxon>
        <taxon>Bacillaceae</taxon>
        <taxon>Halobacillus</taxon>
    </lineage>
</organism>
<sequence length="353" mass="40257">MNVLKKLMFMTSVVMVFLLSPNLQAHAYPFEPVDIKGHWAYEELDQFAKASLVQGYELSDGRREFRPYQSITRAEFVAILNRALDLEKVEGGTDFKDIKGKWYEESVRTASSHGLVYGMGENKFEPNRPITRAEIASIVIRAMEDSIDFSKGSAKSFEDVSQHWALDAINQASKVGIIHGVSTTEFKPNRNANRAESIVMIKRALDKEQSEAPTEEYLVNLIHQLSEEWTSALETKDYEKLRATQDRTTGYYEAMQSISISYDIKEMEDGTSVDYEVTTPKQGHAVHIANRFADVKITQGEVERTVTFPYERNGSNVWTSSISEVGTYRFYKEDGTWKIYAIQSQEEEGLLLY</sequence>
<feature type="domain" description="SLH" evidence="3">
    <location>
        <begin position="27"/>
        <end position="94"/>
    </location>
</feature>
<evidence type="ECO:0000313" key="4">
    <source>
        <dbReference type="EMBL" id="RDY71672.1"/>
    </source>
</evidence>
<evidence type="ECO:0000256" key="1">
    <source>
        <dbReference type="ARBA" id="ARBA00022729"/>
    </source>
</evidence>
<evidence type="ECO:0000313" key="5">
    <source>
        <dbReference type="Proteomes" id="UP000257032"/>
    </source>
</evidence>
<dbReference type="Pfam" id="PF00395">
    <property type="entry name" value="SLH"/>
    <property type="match status" value="3"/>
</dbReference>
<feature type="chain" id="PRO_5017611903" evidence="2">
    <location>
        <begin position="28"/>
        <end position="353"/>
    </location>
</feature>
<keyword evidence="1 2" id="KW-0732">Signal</keyword>
<feature type="domain" description="SLH" evidence="3">
    <location>
        <begin position="152"/>
        <end position="215"/>
    </location>
</feature>
<evidence type="ECO:0000259" key="3">
    <source>
        <dbReference type="PROSITE" id="PS51272"/>
    </source>
</evidence>
<protein>
    <submittedName>
        <fullName evidence="4">S-layer homology domain-containing protein</fullName>
    </submittedName>
</protein>
<proteinExistence type="predicted"/>